<name>A0A433QWF0_9FUNG</name>
<keyword evidence="2" id="KW-1133">Transmembrane helix</keyword>
<evidence type="ECO:0000313" key="4">
    <source>
        <dbReference type="Proteomes" id="UP000274822"/>
    </source>
</evidence>
<organism evidence="3 4">
    <name type="scientific">Jimgerdemannia flammicorona</name>
    <dbReference type="NCBI Taxonomy" id="994334"/>
    <lineage>
        <taxon>Eukaryota</taxon>
        <taxon>Fungi</taxon>
        <taxon>Fungi incertae sedis</taxon>
        <taxon>Mucoromycota</taxon>
        <taxon>Mucoromycotina</taxon>
        <taxon>Endogonomycetes</taxon>
        <taxon>Endogonales</taxon>
        <taxon>Endogonaceae</taxon>
        <taxon>Jimgerdemannia</taxon>
    </lineage>
</organism>
<feature type="region of interest" description="Disordered" evidence="1">
    <location>
        <begin position="211"/>
        <end position="230"/>
    </location>
</feature>
<feature type="non-terminal residue" evidence="3">
    <location>
        <position position="1"/>
    </location>
</feature>
<feature type="transmembrane region" description="Helical" evidence="2">
    <location>
        <begin position="51"/>
        <end position="71"/>
    </location>
</feature>
<evidence type="ECO:0000313" key="3">
    <source>
        <dbReference type="EMBL" id="RUS34119.1"/>
    </source>
</evidence>
<dbReference type="EMBL" id="RBNJ01000723">
    <property type="protein sequence ID" value="RUS34119.1"/>
    <property type="molecule type" value="Genomic_DNA"/>
</dbReference>
<protein>
    <submittedName>
        <fullName evidence="3">Uncharacterized protein</fullName>
    </submittedName>
</protein>
<keyword evidence="4" id="KW-1185">Reference proteome</keyword>
<evidence type="ECO:0000256" key="1">
    <source>
        <dbReference type="SAM" id="MobiDB-lite"/>
    </source>
</evidence>
<dbReference type="Proteomes" id="UP000274822">
    <property type="component" value="Unassembled WGS sequence"/>
</dbReference>
<accession>A0A433QWF0</accession>
<keyword evidence="2" id="KW-0812">Transmembrane</keyword>
<feature type="compositionally biased region" description="Low complexity" evidence="1">
    <location>
        <begin position="211"/>
        <end position="221"/>
    </location>
</feature>
<evidence type="ECO:0000256" key="2">
    <source>
        <dbReference type="SAM" id="Phobius"/>
    </source>
</evidence>
<reference evidence="3 4" key="1">
    <citation type="journal article" date="2018" name="New Phytol.">
        <title>Phylogenomics of Endogonaceae and evolution of mycorrhizas within Mucoromycota.</title>
        <authorList>
            <person name="Chang Y."/>
            <person name="Desiro A."/>
            <person name="Na H."/>
            <person name="Sandor L."/>
            <person name="Lipzen A."/>
            <person name="Clum A."/>
            <person name="Barry K."/>
            <person name="Grigoriev I.V."/>
            <person name="Martin F.M."/>
            <person name="Stajich J.E."/>
            <person name="Smith M.E."/>
            <person name="Bonito G."/>
            <person name="Spatafora J.W."/>
        </authorList>
    </citation>
    <scope>NUCLEOTIDE SEQUENCE [LARGE SCALE GENOMIC DNA]</scope>
    <source>
        <strain evidence="3 4">AD002</strain>
    </source>
</reference>
<proteinExistence type="predicted"/>
<comment type="caution">
    <text evidence="3">The sequence shown here is derived from an EMBL/GenBank/DDBJ whole genome shotgun (WGS) entry which is preliminary data.</text>
</comment>
<dbReference type="AlphaFoldDB" id="A0A433QWF0"/>
<gene>
    <name evidence="3" type="ORF">BC938DRAFT_482334</name>
</gene>
<keyword evidence="2" id="KW-0472">Membrane</keyword>
<sequence>GKVRHGVIAIFIRRLNNTLSPLSLHLYPFLSSFTFLSCTPTNQTKKVTMKLIATIAAVLAAASMVTAQTTVPVTSPMKNYNVTSPIQNGPYVAGQTLPCTYQILTQDTTGLQISITLSADPAANFTAVTIISSADVSTTQQFAKTNGNVTFWEHQVNYPIPATTPAGPYYVTFLSIDTNTKLVFNITIRPQAPAASSTLILNPSGGSVATSSGSSSASTSVPPNRTTNASGLSVSVSKTVLALVGVAAFVVTLF</sequence>